<comment type="caution">
    <text evidence="2">The sequence shown here is derived from an EMBL/GenBank/DDBJ whole genome shotgun (WGS) entry which is preliminary data.</text>
</comment>
<evidence type="ECO:0000313" key="2">
    <source>
        <dbReference type="EMBL" id="GGZ74041.1"/>
    </source>
</evidence>
<evidence type="ECO:0000256" key="1">
    <source>
        <dbReference type="SAM" id="Phobius"/>
    </source>
</evidence>
<organism evidence="2 3">
    <name type="scientific">Streptomyces echinoruber</name>
    <dbReference type="NCBI Taxonomy" id="68898"/>
    <lineage>
        <taxon>Bacteria</taxon>
        <taxon>Bacillati</taxon>
        <taxon>Actinomycetota</taxon>
        <taxon>Actinomycetes</taxon>
        <taxon>Kitasatosporales</taxon>
        <taxon>Streptomycetaceae</taxon>
        <taxon>Streptomyces</taxon>
    </lineage>
</organism>
<sequence>MNRPGGHAPTTRATTERLTRAVRWAERLLCWTLAAGLAAAAVEALVRPGAAWWRAGWPVPWWLLPGWAALWAMLRARQKRWLRAARYDVPEGGFDRAA</sequence>
<protein>
    <submittedName>
        <fullName evidence="2">Uncharacterized protein</fullName>
    </submittedName>
</protein>
<name>A0A918QWM3_9ACTN</name>
<proteinExistence type="predicted"/>
<dbReference type="AlphaFoldDB" id="A0A918QWM3"/>
<keyword evidence="3" id="KW-1185">Reference proteome</keyword>
<keyword evidence="1" id="KW-1133">Transmembrane helix</keyword>
<reference evidence="2" key="2">
    <citation type="submission" date="2020-09" db="EMBL/GenBank/DDBJ databases">
        <authorList>
            <person name="Sun Q."/>
            <person name="Ohkuma M."/>
        </authorList>
    </citation>
    <scope>NUCLEOTIDE SEQUENCE</scope>
    <source>
        <strain evidence="2">JCM 5016</strain>
    </source>
</reference>
<feature type="transmembrane region" description="Helical" evidence="1">
    <location>
        <begin position="60"/>
        <end position="76"/>
    </location>
</feature>
<dbReference type="RefSeq" id="WP_229879235.1">
    <property type="nucleotide sequence ID" value="NZ_BMWH01000002.1"/>
</dbReference>
<keyword evidence="1" id="KW-0812">Transmembrane</keyword>
<accession>A0A918QWM3</accession>
<dbReference type="Proteomes" id="UP000623010">
    <property type="component" value="Unassembled WGS sequence"/>
</dbReference>
<gene>
    <name evidence="2" type="ORF">GCM10010389_09610</name>
</gene>
<reference evidence="2" key="1">
    <citation type="journal article" date="2014" name="Int. J. Syst. Evol. Microbiol.">
        <title>Complete genome sequence of Corynebacterium casei LMG S-19264T (=DSM 44701T), isolated from a smear-ripened cheese.</title>
        <authorList>
            <consortium name="US DOE Joint Genome Institute (JGI-PGF)"/>
            <person name="Walter F."/>
            <person name="Albersmeier A."/>
            <person name="Kalinowski J."/>
            <person name="Ruckert C."/>
        </authorList>
    </citation>
    <scope>NUCLEOTIDE SEQUENCE</scope>
    <source>
        <strain evidence="2">JCM 5016</strain>
    </source>
</reference>
<keyword evidence="1" id="KW-0472">Membrane</keyword>
<evidence type="ECO:0000313" key="3">
    <source>
        <dbReference type="Proteomes" id="UP000623010"/>
    </source>
</evidence>
<dbReference type="EMBL" id="BMWH01000002">
    <property type="protein sequence ID" value="GGZ74041.1"/>
    <property type="molecule type" value="Genomic_DNA"/>
</dbReference>